<dbReference type="Pfam" id="PF07596">
    <property type="entry name" value="SBP_bac_10"/>
    <property type="match status" value="1"/>
</dbReference>
<accession>A0A517SZW6</accession>
<dbReference type="PANTHER" id="PTHR30093">
    <property type="entry name" value="GENERAL SECRETION PATHWAY PROTEIN G"/>
    <property type="match status" value="1"/>
</dbReference>
<dbReference type="AlphaFoldDB" id="A0A517SZW6"/>
<feature type="domain" description="DUF1559" evidence="1">
    <location>
        <begin position="33"/>
        <end position="359"/>
    </location>
</feature>
<dbReference type="SUPFAM" id="SSF54523">
    <property type="entry name" value="Pili subunits"/>
    <property type="match status" value="1"/>
</dbReference>
<evidence type="ECO:0000313" key="3">
    <source>
        <dbReference type="Proteomes" id="UP000315003"/>
    </source>
</evidence>
<dbReference type="RefSeq" id="WP_145275944.1">
    <property type="nucleotide sequence ID" value="NZ_CP036272.1"/>
</dbReference>
<dbReference type="Proteomes" id="UP000315003">
    <property type="component" value="Chromosome"/>
</dbReference>
<dbReference type="EMBL" id="CP036272">
    <property type="protein sequence ID" value="QDT61695.1"/>
    <property type="molecule type" value="Genomic_DNA"/>
</dbReference>
<gene>
    <name evidence="2" type="ORF">SV7mr_42340</name>
</gene>
<dbReference type="Pfam" id="PF07963">
    <property type="entry name" value="N_methyl"/>
    <property type="match status" value="1"/>
</dbReference>
<dbReference type="InterPro" id="IPR045584">
    <property type="entry name" value="Pilin-like"/>
</dbReference>
<organism evidence="2 3">
    <name type="scientific">Stieleria bergensis</name>
    <dbReference type="NCBI Taxonomy" id="2528025"/>
    <lineage>
        <taxon>Bacteria</taxon>
        <taxon>Pseudomonadati</taxon>
        <taxon>Planctomycetota</taxon>
        <taxon>Planctomycetia</taxon>
        <taxon>Pirellulales</taxon>
        <taxon>Pirellulaceae</taxon>
        <taxon>Stieleria</taxon>
    </lineage>
</organism>
<dbReference type="InterPro" id="IPR011453">
    <property type="entry name" value="DUF1559"/>
</dbReference>
<name>A0A517SZW6_9BACT</name>
<evidence type="ECO:0000259" key="1">
    <source>
        <dbReference type="Pfam" id="PF07596"/>
    </source>
</evidence>
<protein>
    <recommendedName>
        <fullName evidence="1">DUF1559 domain-containing protein</fullName>
    </recommendedName>
</protein>
<proteinExistence type="predicted"/>
<evidence type="ECO:0000313" key="2">
    <source>
        <dbReference type="EMBL" id="QDT61695.1"/>
    </source>
</evidence>
<dbReference type="PANTHER" id="PTHR30093:SF2">
    <property type="entry name" value="TYPE II SECRETION SYSTEM PROTEIN H"/>
    <property type="match status" value="1"/>
</dbReference>
<dbReference type="InterPro" id="IPR027558">
    <property type="entry name" value="Pre_pil_HX9DG_C"/>
</dbReference>
<reference evidence="2 3" key="1">
    <citation type="submission" date="2019-02" db="EMBL/GenBank/DDBJ databases">
        <title>Deep-cultivation of Planctomycetes and their phenomic and genomic characterization uncovers novel biology.</title>
        <authorList>
            <person name="Wiegand S."/>
            <person name="Jogler M."/>
            <person name="Boedeker C."/>
            <person name="Pinto D."/>
            <person name="Vollmers J."/>
            <person name="Rivas-Marin E."/>
            <person name="Kohn T."/>
            <person name="Peeters S.H."/>
            <person name="Heuer A."/>
            <person name="Rast P."/>
            <person name="Oberbeckmann S."/>
            <person name="Bunk B."/>
            <person name="Jeske O."/>
            <person name="Meyerdierks A."/>
            <person name="Storesund J.E."/>
            <person name="Kallscheuer N."/>
            <person name="Luecker S."/>
            <person name="Lage O.M."/>
            <person name="Pohl T."/>
            <person name="Merkel B.J."/>
            <person name="Hornburger P."/>
            <person name="Mueller R.-W."/>
            <person name="Bruemmer F."/>
            <person name="Labrenz M."/>
            <person name="Spormann A.M."/>
            <person name="Op den Camp H."/>
            <person name="Overmann J."/>
            <person name="Amann R."/>
            <person name="Jetten M.S.M."/>
            <person name="Mascher T."/>
            <person name="Medema M.H."/>
            <person name="Devos D.P."/>
            <person name="Kaster A.-K."/>
            <person name="Ovreas L."/>
            <person name="Rohde M."/>
            <person name="Galperin M.Y."/>
            <person name="Jogler C."/>
        </authorList>
    </citation>
    <scope>NUCLEOTIDE SEQUENCE [LARGE SCALE GENOMIC DNA]</scope>
    <source>
        <strain evidence="2 3">SV_7m_r</strain>
    </source>
</reference>
<dbReference type="NCBIfam" id="TIGR04294">
    <property type="entry name" value="pre_pil_HX9DG"/>
    <property type="match status" value="1"/>
</dbReference>
<dbReference type="InterPro" id="IPR012902">
    <property type="entry name" value="N_methyl_site"/>
</dbReference>
<dbReference type="PROSITE" id="PS00409">
    <property type="entry name" value="PROKAR_NTER_METHYL"/>
    <property type="match status" value="1"/>
</dbReference>
<dbReference type="OrthoDB" id="241541at2"/>
<dbReference type="Gene3D" id="3.30.700.10">
    <property type="entry name" value="Glycoprotein, Type 4 Pilin"/>
    <property type="match status" value="1"/>
</dbReference>
<keyword evidence="3" id="KW-1185">Reference proteome</keyword>
<dbReference type="NCBIfam" id="TIGR02532">
    <property type="entry name" value="IV_pilin_GFxxxE"/>
    <property type="match status" value="1"/>
</dbReference>
<sequence>MKHQKPKGFTLVELLVVIAIIGILVGLLLPAVQAAREAARRMSCSNNLKQFGLGAINYESNFKVFPKIRGGTYSNSLDSRAPSTNVGGGGNNLHNLSPLVPMLPFVEQQPLWEQIRNPFEVKQPPGTGLYYAAMGPNVNMGLGNHATAQYDPWLTTVPAFRCPSDPGEGLPAQGRTNYGVCVGDSIQYQNTGFRRQNGTTNGTQARRAPQTCRGMFFPRKFTAPADVLDGLSNTILGGEFNTDIGDRHITTRVARQAGLVGNPSRCYEQVNPDRPQFWAEGTVFSSGVEAQRGMKYASGHAVYTGFTTILPPNSPVCTHSNNNGSWRPGLFSASSRHPGGAHVVMGDGSVTFISESIEAGSKTAGMVIWNGSGARAPGAESPYGLWGALGTRANKETKTIDTDG</sequence>